<feature type="region of interest" description="Disordered" evidence="1">
    <location>
        <begin position="672"/>
        <end position="691"/>
    </location>
</feature>
<sequence length="691" mass="76345">MSRFFEYGEEIIGYADEEDLSQKIQRLLDDPEEYERIRLNGFKRLINDHLYEHRWMQLFARLRNASVQTTSWLSEERRGEVVKALAPSLPRSRKVLLSGFYGAGNLGDELILRSISAALEKADPAINVVVAAENPYKVELDHGLQAFKRTDVFEGAHQLHTADAVVVGGGGLWHDLTFQRAGGLASLVTGSTMSIAGFGNLPLMGRVLGVPYHVIGLGAGPLEDEDAKAMVHFLASQTTSMLLRDEESRKVVEGTGVASECIETAPDVVYAVDLPDHPGRDEVPEVLLDLKRDSYQLIGINLRRWSHFDMTSVRATIEKTISTIAAGQKIAVVGIPMQAGASHDRQILAALGESLTPNVPFVILPDPPSFSLLDACLNILDVLVTMRLHAALVAHRRYIPTVGLAYDPKVQRHFEELGRSEQVVPLEVTWEELHDCVISALQENRISDPLFRERLSTLETRSLAALERAARRVSTAEVRAAVHTIPVERPLETQSPTKALTKQMAGFTKAEHWASGLELPGRQLNVLFDAPRALHVSLPVTAPKPGQEIHNTCTLRLKSTRPVEISLTLVSNYVRPQNEGKITIRLRAGNHIFTDDLARSKEPVMLRLRTSGSLEIPVDFGLTVNERCYPAQSWPRYSRVSLRVEEVHDIEDRGPVPALFASSGVVSVIPVEDQESRGASEDHNVAASLDS</sequence>
<accession>A0A1X7DMR5</accession>
<dbReference type="InterPro" id="IPR055259">
    <property type="entry name" value="YkvP/CgeB_Glyco_trans-like"/>
</dbReference>
<protein>
    <submittedName>
        <fullName evidence="4">Polysaccharide pyruvyl transferase CsaB</fullName>
    </submittedName>
</protein>
<dbReference type="Proteomes" id="UP000192929">
    <property type="component" value="Unassembled WGS sequence"/>
</dbReference>
<feature type="compositionally biased region" description="Basic and acidic residues" evidence="1">
    <location>
        <begin position="674"/>
        <end position="684"/>
    </location>
</feature>
<name>A0A1X7DMR5_9MICC</name>
<evidence type="ECO:0000313" key="5">
    <source>
        <dbReference type="Proteomes" id="UP000192929"/>
    </source>
</evidence>
<feature type="domain" description="Polysaccharide pyruvyl transferase" evidence="2">
    <location>
        <begin position="105"/>
        <end position="408"/>
    </location>
</feature>
<organism evidence="4 5">
    <name type="scientific">Kocuria marina subsp. indica</name>
    <dbReference type="NCBI Taxonomy" id="1049583"/>
    <lineage>
        <taxon>Bacteria</taxon>
        <taxon>Bacillati</taxon>
        <taxon>Actinomycetota</taxon>
        <taxon>Actinomycetes</taxon>
        <taxon>Micrococcales</taxon>
        <taxon>Micrococcaceae</taxon>
        <taxon>Kocuria</taxon>
    </lineage>
</organism>
<dbReference type="PANTHER" id="PTHR36836">
    <property type="entry name" value="COLANIC ACID BIOSYNTHESIS PROTEIN WCAK"/>
    <property type="match status" value="1"/>
</dbReference>
<dbReference type="InterPro" id="IPR007345">
    <property type="entry name" value="Polysacch_pyruvyl_Trfase"/>
</dbReference>
<evidence type="ECO:0000313" key="4">
    <source>
        <dbReference type="EMBL" id="SMF18196.1"/>
    </source>
</evidence>
<keyword evidence="4" id="KW-0808">Transferase</keyword>
<dbReference type="GO" id="GO:0016740">
    <property type="term" value="F:transferase activity"/>
    <property type="evidence" value="ECO:0007669"/>
    <property type="project" value="UniProtKB-KW"/>
</dbReference>
<evidence type="ECO:0000259" key="2">
    <source>
        <dbReference type="Pfam" id="PF04230"/>
    </source>
</evidence>
<proteinExistence type="predicted"/>
<gene>
    <name evidence="4" type="ORF">SAMN06296028_1131</name>
</gene>
<dbReference type="Pfam" id="PF13524">
    <property type="entry name" value="Glyco_trans_1_2"/>
    <property type="match status" value="1"/>
</dbReference>
<dbReference type="EMBL" id="FXAC01000013">
    <property type="protein sequence ID" value="SMF18196.1"/>
    <property type="molecule type" value="Genomic_DNA"/>
</dbReference>
<dbReference type="AlphaFoldDB" id="A0A1X7DMR5"/>
<evidence type="ECO:0000256" key="1">
    <source>
        <dbReference type="SAM" id="MobiDB-lite"/>
    </source>
</evidence>
<feature type="domain" description="Spore protein YkvP/CgeB glycosyl transferase-like" evidence="3">
    <location>
        <begin position="2"/>
        <end position="59"/>
    </location>
</feature>
<evidence type="ECO:0000259" key="3">
    <source>
        <dbReference type="Pfam" id="PF13524"/>
    </source>
</evidence>
<dbReference type="Pfam" id="PF04230">
    <property type="entry name" value="PS_pyruv_trans"/>
    <property type="match status" value="1"/>
</dbReference>
<dbReference type="PANTHER" id="PTHR36836:SF1">
    <property type="entry name" value="COLANIC ACID BIOSYNTHESIS PROTEIN WCAK"/>
    <property type="match status" value="1"/>
</dbReference>
<keyword evidence="5" id="KW-1185">Reference proteome</keyword>
<reference evidence="5" key="1">
    <citation type="submission" date="2017-04" db="EMBL/GenBank/DDBJ databases">
        <authorList>
            <person name="Varghese N."/>
            <person name="Submissions S."/>
        </authorList>
    </citation>
    <scope>NUCLEOTIDE SEQUENCE [LARGE SCALE GENOMIC DNA]</scope>
    <source>
        <strain evidence="5">NIO-1021</strain>
    </source>
</reference>